<dbReference type="Gene3D" id="1.10.630.10">
    <property type="entry name" value="Cytochrome P450"/>
    <property type="match status" value="1"/>
</dbReference>
<keyword evidence="2" id="KW-0349">Heme</keyword>
<dbReference type="InterPro" id="IPR001128">
    <property type="entry name" value="Cyt_P450"/>
</dbReference>
<dbReference type="PANTHER" id="PTHR46696">
    <property type="entry name" value="P450, PUTATIVE (EUROFUNG)-RELATED"/>
    <property type="match status" value="1"/>
</dbReference>
<dbReference type="SUPFAM" id="SSF48264">
    <property type="entry name" value="Cytochrome P450"/>
    <property type="match status" value="1"/>
</dbReference>
<dbReference type="Pfam" id="PF00067">
    <property type="entry name" value="p450"/>
    <property type="match status" value="1"/>
</dbReference>
<accession>A0ABV7V7C9</accession>
<dbReference type="PROSITE" id="PS00086">
    <property type="entry name" value="CYTOCHROME_P450"/>
    <property type="match status" value="1"/>
</dbReference>
<keyword evidence="2" id="KW-0560">Oxidoreductase</keyword>
<comment type="caution">
    <text evidence="3">The sequence shown here is derived from an EMBL/GenBank/DDBJ whole genome shotgun (WGS) entry which is preliminary data.</text>
</comment>
<dbReference type="InterPro" id="IPR036396">
    <property type="entry name" value="Cyt_P450_sf"/>
</dbReference>
<reference evidence="4" key="1">
    <citation type="journal article" date="2019" name="Int. J. Syst. Evol. Microbiol.">
        <title>The Global Catalogue of Microorganisms (GCM) 10K type strain sequencing project: providing services to taxonomists for standard genome sequencing and annotation.</title>
        <authorList>
            <consortium name="The Broad Institute Genomics Platform"/>
            <consortium name="The Broad Institute Genome Sequencing Center for Infectious Disease"/>
            <person name="Wu L."/>
            <person name="Ma J."/>
        </authorList>
    </citation>
    <scope>NUCLEOTIDE SEQUENCE [LARGE SCALE GENOMIC DNA]</scope>
    <source>
        <strain evidence="4">KCTC 42224</strain>
    </source>
</reference>
<keyword evidence="4" id="KW-1185">Reference proteome</keyword>
<keyword evidence="2" id="KW-0503">Monooxygenase</keyword>
<proteinExistence type="inferred from homology"/>
<keyword evidence="2" id="KW-0408">Iron</keyword>
<dbReference type="PRINTS" id="PR00359">
    <property type="entry name" value="BP450"/>
</dbReference>
<dbReference type="EMBL" id="JBHRYE010000042">
    <property type="protein sequence ID" value="MFC3673305.1"/>
    <property type="molecule type" value="Genomic_DNA"/>
</dbReference>
<dbReference type="RefSeq" id="WP_379541494.1">
    <property type="nucleotide sequence ID" value="NZ_JBHRYE010000042.1"/>
</dbReference>
<evidence type="ECO:0000313" key="4">
    <source>
        <dbReference type="Proteomes" id="UP001595683"/>
    </source>
</evidence>
<comment type="similarity">
    <text evidence="1 2">Belongs to the cytochrome P450 family.</text>
</comment>
<name>A0ABV7V7C9_9SPHN</name>
<feature type="non-terminal residue" evidence="3">
    <location>
        <position position="1"/>
    </location>
</feature>
<dbReference type="PRINTS" id="PR00385">
    <property type="entry name" value="P450"/>
</dbReference>
<dbReference type="InterPro" id="IPR017972">
    <property type="entry name" value="Cyt_P450_CS"/>
</dbReference>
<keyword evidence="2" id="KW-0479">Metal-binding</keyword>
<evidence type="ECO:0000256" key="2">
    <source>
        <dbReference type="RuleBase" id="RU000461"/>
    </source>
</evidence>
<organism evidence="3 4">
    <name type="scientific">Novosphingobium pokkalii</name>
    <dbReference type="NCBI Taxonomy" id="1770194"/>
    <lineage>
        <taxon>Bacteria</taxon>
        <taxon>Pseudomonadati</taxon>
        <taxon>Pseudomonadota</taxon>
        <taxon>Alphaproteobacteria</taxon>
        <taxon>Sphingomonadales</taxon>
        <taxon>Sphingomonadaceae</taxon>
        <taxon>Novosphingobium</taxon>
    </lineage>
</organism>
<dbReference type="Proteomes" id="UP001595683">
    <property type="component" value="Unassembled WGS sequence"/>
</dbReference>
<dbReference type="PANTHER" id="PTHR46696:SF6">
    <property type="entry name" value="P450, PUTATIVE (EUROFUNG)-RELATED"/>
    <property type="match status" value="1"/>
</dbReference>
<evidence type="ECO:0000256" key="1">
    <source>
        <dbReference type="ARBA" id="ARBA00010617"/>
    </source>
</evidence>
<evidence type="ECO:0000313" key="3">
    <source>
        <dbReference type="EMBL" id="MFC3673305.1"/>
    </source>
</evidence>
<sequence>QSYGASVTWIARNLSQTPFCAPIGGPDWTPIDKILAAQVNGAPLDHHDVIGIRSLLYAAGLDTVLGSMGWQMYRLAREPELQDQIRCDPNNILHAVDELCRAYGEVRNRRTVIKDFEFRGVKMTAGDWVNLPTMLASRDARKYPNPHALDFARKDRGMTFGGGIHYCLGIHLARMEMKVVLEEVLAAFPNIRIAPGSR</sequence>
<dbReference type="InterPro" id="IPR002397">
    <property type="entry name" value="Cyt_P450_B"/>
</dbReference>
<protein>
    <submittedName>
        <fullName evidence="3">Cytochrome P450</fullName>
    </submittedName>
</protein>
<gene>
    <name evidence="3" type="ORF">ACFOOT_17930</name>
</gene>